<accession>Q0RAX1</accession>
<evidence type="ECO:0000313" key="3">
    <source>
        <dbReference type="Proteomes" id="UP000000657"/>
    </source>
</evidence>
<dbReference type="HOGENOM" id="CLU_2422631_0_0_11"/>
<dbReference type="Proteomes" id="UP000000657">
    <property type="component" value="Chromosome"/>
</dbReference>
<proteinExistence type="predicted"/>
<sequence>MLPPPAPGPAGPAGRPTTTAGPLRPGVDDESILSATVGEQSATDAGQACDASPRRSDPRRLMVTRGGPRQLVVTRADPSRARSRPTPAARG</sequence>
<dbReference type="KEGG" id="fal:FRAAL6796"/>
<feature type="compositionally biased region" description="Pro residues" evidence="1">
    <location>
        <begin position="1"/>
        <end position="10"/>
    </location>
</feature>
<evidence type="ECO:0000256" key="1">
    <source>
        <dbReference type="SAM" id="MobiDB-lite"/>
    </source>
</evidence>
<dbReference type="EMBL" id="CT573213">
    <property type="protein sequence ID" value="CAJ65419.1"/>
    <property type="molecule type" value="Genomic_DNA"/>
</dbReference>
<reference evidence="2 3" key="1">
    <citation type="journal article" date="2007" name="Genome Res.">
        <title>Genome characteristics of facultatively symbiotic Frankia sp. strains reflect host range and host plant biogeography.</title>
        <authorList>
            <person name="Normand P."/>
            <person name="Lapierre P."/>
            <person name="Tisa L.S."/>
            <person name="Gogarten J.P."/>
            <person name="Alloisio N."/>
            <person name="Bagnarol E."/>
            <person name="Bassi C.A."/>
            <person name="Berry A.M."/>
            <person name="Bickhart D.M."/>
            <person name="Choisne N."/>
            <person name="Couloux A."/>
            <person name="Cournoyer B."/>
            <person name="Cruveiller S."/>
            <person name="Daubin V."/>
            <person name="Demange N."/>
            <person name="Francino M.P."/>
            <person name="Goltsman E."/>
            <person name="Huang Y."/>
            <person name="Kopp O.R."/>
            <person name="Labarre L."/>
            <person name="Lapidus A."/>
            <person name="Lavire C."/>
            <person name="Marechal J."/>
            <person name="Martinez M."/>
            <person name="Mastronunzio J.E."/>
            <person name="Mullin B.C."/>
            <person name="Niemann J."/>
            <person name="Pujic P."/>
            <person name="Rawnsley T."/>
            <person name="Rouy Z."/>
            <person name="Schenowitz C."/>
            <person name="Sellstedt A."/>
            <person name="Tavares F."/>
            <person name="Tomkins J.P."/>
            <person name="Vallenet D."/>
            <person name="Valverde C."/>
            <person name="Wall L.G."/>
            <person name="Wang Y."/>
            <person name="Medigue C."/>
            <person name="Benson D.R."/>
        </authorList>
    </citation>
    <scope>NUCLEOTIDE SEQUENCE [LARGE SCALE GENOMIC DNA]</scope>
    <source>
        <strain evidence="3">DSM 45986 / CECT 9034 / ACN14a</strain>
    </source>
</reference>
<gene>
    <name evidence="2" type="ordered locus">FRAAL6796</name>
</gene>
<feature type="compositionally biased region" description="Polar residues" evidence="1">
    <location>
        <begin position="33"/>
        <end position="44"/>
    </location>
</feature>
<dbReference type="STRING" id="326424.FRAAL6796"/>
<feature type="compositionally biased region" description="Low complexity" evidence="1">
    <location>
        <begin position="12"/>
        <end position="22"/>
    </location>
</feature>
<protein>
    <submittedName>
        <fullName evidence="2">Uncharacterized protein</fullName>
    </submittedName>
</protein>
<dbReference type="AlphaFoldDB" id="Q0RAX1"/>
<name>Q0RAX1_FRAAA</name>
<organism evidence="2 3">
    <name type="scientific">Frankia alni (strain DSM 45986 / CECT 9034 / ACN14a)</name>
    <dbReference type="NCBI Taxonomy" id="326424"/>
    <lineage>
        <taxon>Bacteria</taxon>
        <taxon>Bacillati</taxon>
        <taxon>Actinomycetota</taxon>
        <taxon>Actinomycetes</taxon>
        <taxon>Frankiales</taxon>
        <taxon>Frankiaceae</taxon>
        <taxon>Frankia</taxon>
    </lineage>
</organism>
<evidence type="ECO:0000313" key="2">
    <source>
        <dbReference type="EMBL" id="CAJ65419.1"/>
    </source>
</evidence>
<keyword evidence="3" id="KW-1185">Reference proteome</keyword>
<feature type="region of interest" description="Disordered" evidence="1">
    <location>
        <begin position="1"/>
        <end position="91"/>
    </location>
</feature>